<dbReference type="OrthoDB" id="8193833at2759"/>
<dbReference type="SUPFAM" id="SSF53098">
    <property type="entry name" value="Ribonuclease H-like"/>
    <property type="match status" value="1"/>
</dbReference>
<dbReference type="Proteomes" id="UP000325440">
    <property type="component" value="Unassembled WGS sequence"/>
</dbReference>
<dbReference type="PANTHER" id="PTHR45749:SF28">
    <property type="entry name" value="ZINC FINGER MYM-TYPE PROTEIN 1-LIKE-RELATED"/>
    <property type="match status" value="1"/>
</dbReference>
<evidence type="ECO:0000259" key="2">
    <source>
        <dbReference type="Pfam" id="PF14291"/>
    </source>
</evidence>
<name>A0A5E4MPC3_9HEMI</name>
<feature type="domain" description="DUF4371" evidence="2">
    <location>
        <begin position="92"/>
        <end position="282"/>
    </location>
</feature>
<organism evidence="3 4">
    <name type="scientific">Cinara cedri</name>
    <dbReference type="NCBI Taxonomy" id="506608"/>
    <lineage>
        <taxon>Eukaryota</taxon>
        <taxon>Metazoa</taxon>
        <taxon>Ecdysozoa</taxon>
        <taxon>Arthropoda</taxon>
        <taxon>Hexapoda</taxon>
        <taxon>Insecta</taxon>
        <taxon>Pterygota</taxon>
        <taxon>Neoptera</taxon>
        <taxon>Paraneoptera</taxon>
        <taxon>Hemiptera</taxon>
        <taxon>Sternorrhyncha</taxon>
        <taxon>Aphidomorpha</taxon>
        <taxon>Aphidoidea</taxon>
        <taxon>Aphididae</taxon>
        <taxon>Lachninae</taxon>
        <taxon>Cinara</taxon>
    </lineage>
</organism>
<keyword evidence="1" id="KW-1133">Transmembrane helix</keyword>
<evidence type="ECO:0000256" key="1">
    <source>
        <dbReference type="SAM" id="Phobius"/>
    </source>
</evidence>
<proteinExistence type="predicted"/>
<feature type="transmembrane region" description="Helical" evidence="1">
    <location>
        <begin position="6"/>
        <end position="22"/>
    </location>
</feature>
<protein>
    <recommendedName>
        <fullName evidence="2">DUF4371 domain-containing protein</fullName>
    </recommendedName>
</protein>
<dbReference type="AlphaFoldDB" id="A0A5E4MPC3"/>
<dbReference type="PANTHER" id="PTHR45749">
    <property type="match status" value="1"/>
</dbReference>
<evidence type="ECO:0000313" key="4">
    <source>
        <dbReference type="Proteomes" id="UP000325440"/>
    </source>
</evidence>
<dbReference type="Pfam" id="PF14291">
    <property type="entry name" value="DUF4371"/>
    <property type="match status" value="1"/>
</dbReference>
<dbReference type="InterPro" id="IPR025398">
    <property type="entry name" value="DUF4371"/>
</dbReference>
<gene>
    <name evidence="3" type="ORF">CINCED_3A011983</name>
</gene>
<dbReference type="EMBL" id="CABPRJ010000982">
    <property type="protein sequence ID" value="VVC34062.1"/>
    <property type="molecule type" value="Genomic_DNA"/>
</dbReference>
<keyword evidence="1" id="KW-0812">Transmembrane</keyword>
<keyword evidence="1" id="KW-0472">Membrane</keyword>
<keyword evidence="4" id="KW-1185">Reference proteome</keyword>
<sequence>MTGFVVVKKLIVCIVFPVYFLVKNRMIFLRVKNRINDLIHLTFKTKTHERSMKHINCQLNLKLLGKQDIRQQLSSAYWLNIKLYNEKLSYNRCILNKIINCIKFCGAFELALRGRDEKSNSENPGVFRGLINFSSELDSVLKCHIGNSSVFKGLSKSIQNDLLEYCLAGLSKSIQNDLLECCLAVCQQRIKNEIKQAEYISVMADKTTDVSAQFQLSIIFRYLISDGTPVERFWGFFNPTGHDAKSLSECIIFNLEKVLESPNMLICQSYDGANVMSGRLNGVQKIINNSYKNAHFIHCYAHQLNLILIQATSQNREIRIFFSNLTDITNFFSNSPQRVTVLDKIVKYRVPRSSNTRWNFKSRIVNTVYENLEPLIECMKEIESTFNQTIAINQAGPLNRMLNDDKLHFG</sequence>
<accession>A0A5E4MPC3</accession>
<reference evidence="3 4" key="1">
    <citation type="submission" date="2019-08" db="EMBL/GenBank/DDBJ databases">
        <authorList>
            <person name="Alioto T."/>
            <person name="Alioto T."/>
            <person name="Gomez Garrido J."/>
        </authorList>
    </citation>
    <scope>NUCLEOTIDE SEQUENCE [LARGE SCALE GENOMIC DNA]</scope>
</reference>
<dbReference type="InterPro" id="IPR012337">
    <property type="entry name" value="RNaseH-like_sf"/>
</dbReference>
<evidence type="ECO:0000313" key="3">
    <source>
        <dbReference type="EMBL" id="VVC34062.1"/>
    </source>
</evidence>